<keyword evidence="3" id="KW-1185">Reference proteome</keyword>
<feature type="transmembrane region" description="Helical" evidence="1">
    <location>
        <begin position="726"/>
        <end position="747"/>
    </location>
</feature>
<feature type="transmembrane region" description="Helical" evidence="1">
    <location>
        <begin position="581"/>
        <end position="602"/>
    </location>
</feature>
<dbReference type="Gene3D" id="1.25.40.10">
    <property type="entry name" value="Tetratricopeptide repeat domain"/>
    <property type="match status" value="1"/>
</dbReference>
<evidence type="ECO:0000313" key="3">
    <source>
        <dbReference type="Proteomes" id="UP001232992"/>
    </source>
</evidence>
<evidence type="ECO:0000313" key="2">
    <source>
        <dbReference type="EMBL" id="MDJ1182543.1"/>
    </source>
</evidence>
<keyword evidence="1" id="KW-0812">Transmembrane</keyword>
<reference evidence="2 3" key="1">
    <citation type="submission" date="2023-01" db="EMBL/GenBank/DDBJ databases">
        <title>Novel diversity within Roseofilum (Cyanobacteria; Desertifilaceae) from marine benthic mats with descriptions of four novel species.</title>
        <authorList>
            <person name="Wang Y."/>
            <person name="Berthold D.E."/>
            <person name="Hu J."/>
            <person name="Lefler F.W."/>
            <person name="Laughinghouse H.D. IV."/>
        </authorList>
    </citation>
    <scope>NUCLEOTIDE SEQUENCE [LARGE SCALE GENOMIC DNA]</scope>
    <source>
        <strain evidence="2 3">BLCC-M143</strain>
    </source>
</reference>
<dbReference type="Pfam" id="PF14559">
    <property type="entry name" value="TPR_19"/>
    <property type="match status" value="1"/>
</dbReference>
<dbReference type="GO" id="GO:0008237">
    <property type="term" value="F:metallopeptidase activity"/>
    <property type="evidence" value="ECO:0007669"/>
    <property type="project" value="UniProtKB-KW"/>
</dbReference>
<feature type="transmembrane region" description="Helical" evidence="1">
    <location>
        <begin position="549"/>
        <end position="569"/>
    </location>
</feature>
<comment type="caution">
    <text evidence="2">The sequence shown here is derived from an EMBL/GenBank/DDBJ whole genome shotgun (WGS) entry which is preliminary data.</text>
</comment>
<evidence type="ECO:0000256" key="1">
    <source>
        <dbReference type="SAM" id="Phobius"/>
    </source>
</evidence>
<dbReference type="SUPFAM" id="SSF48452">
    <property type="entry name" value="TPR-like"/>
    <property type="match status" value="1"/>
</dbReference>
<dbReference type="InterPro" id="IPR011990">
    <property type="entry name" value="TPR-like_helical_dom_sf"/>
</dbReference>
<gene>
    <name evidence="2" type="ORF">PMH09_04985</name>
</gene>
<keyword evidence="2" id="KW-0482">Metalloprotease</keyword>
<keyword evidence="1" id="KW-1133">Transmembrane helix</keyword>
<dbReference type="InterPro" id="IPR050083">
    <property type="entry name" value="HtpX_protease"/>
</dbReference>
<keyword evidence="2" id="KW-0378">Hydrolase</keyword>
<keyword evidence="1" id="KW-0472">Membrane</keyword>
<dbReference type="PANTHER" id="PTHR43221">
    <property type="entry name" value="PROTEASE HTPX"/>
    <property type="match status" value="1"/>
</dbReference>
<dbReference type="Proteomes" id="UP001232992">
    <property type="component" value="Unassembled WGS sequence"/>
</dbReference>
<accession>A0ABT7BWA4</accession>
<feature type="transmembrane region" description="Helical" evidence="1">
    <location>
        <begin position="199"/>
        <end position="221"/>
    </location>
</feature>
<dbReference type="PANTHER" id="PTHR43221:SF1">
    <property type="entry name" value="PROTEASE HTPX"/>
    <property type="match status" value="1"/>
</dbReference>
<keyword evidence="2" id="KW-0645">Protease</keyword>
<proteinExistence type="predicted"/>
<name>A0ABT7BWA4_9CYAN</name>
<dbReference type="EMBL" id="JAQOSQ010000003">
    <property type="protein sequence ID" value="MDJ1182543.1"/>
    <property type="molecule type" value="Genomic_DNA"/>
</dbReference>
<organism evidence="2 3">
    <name type="scientific">Roseofilum casamattae BLCC-M143</name>
    <dbReference type="NCBI Taxonomy" id="3022442"/>
    <lineage>
        <taxon>Bacteria</taxon>
        <taxon>Bacillati</taxon>
        <taxon>Cyanobacteriota</taxon>
        <taxon>Cyanophyceae</taxon>
        <taxon>Desertifilales</taxon>
        <taxon>Desertifilaceae</taxon>
        <taxon>Roseofilum</taxon>
        <taxon>Roseofilum casamattae</taxon>
    </lineage>
</organism>
<protein>
    <submittedName>
        <fullName evidence="2">Zinc metalloprotease HtpX</fullName>
    </submittedName>
</protein>
<feature type="transmembrane region" description="Helical" evidence="1">
    <location>
        <begin position="157"/>
        <end position="179"/>
    </location>
</feature>
<dbReference type="RefSeq" id="WP_283757195.1">
    <property type="nucleotide sequence ID" value="NZ_JAQOSQ010000003.1"/>
</dbReference>
<sequence>MPSSPPKRPSLTAGLNALKQKDYDRAIAHLQGVCDREPESSRTERARMGLAMTYRELGQVERAIALCQGLVESSNPNLQNLAVQTLKELSEPIPAPVISDETIQFEIPPEFRKQTDEEEKGPGFRQWRQAPGAKRWNSLPKTGEVGSDLRWLWGAQVVVAIAFFYWSAIVIKVAGLLVHQLLLVLPWVSPWRGLSADPTLALLILFSIILLGSPWILSALLKRSYQLAPLTLENLQAIRPESATAIQRFCRQRKLPQPTLGILPTTTPVIFTYGNLPQTARIIISQGTIDCLNDEELAALYVTQLSQIVHWDFVLLSVSVCVLQLPYTCYWSIAKWGEKLSDRIEVPALEFLLWHSSLLLANLSYTFDRLLRWPLLLLSRWRLLYSDRAATSITGNPNALTRALLKLGEAWHQCIARTSVTPELIERFDLLLPLSWEQGVAIGNIPASEPLETLFQWDLHNPYRYGLSLGSSHGLLGDRLQRLADYARFFRIETELDLPSMRSHRPSMPANIPDGLKRLFVLVRVTWRAISRGLPLLPSALLQSTIGAVGLRLLLALTGAIAYFLYIGQLVWLMEDRYGDLMQACWFMAFSIIVMIRLNGYYPEVKPTKSRSQTNSSWETVQALAVDPQGTPSDRPILRLQGKLLGRRGVRNGLGQNLILQTRDKLMILRHCPSASIFGDVGVNVVSPKDSIGQSVSVGGWFRRTHTSMLDLSYLQGRSPIPSWSYHPIVLAAIAIVCGLRAAYLIWQT</sequence>
<dbReference type="Gene3D" id="3.30.2010.10">
    <property type="entry name" value="Metalloproteases ('zincins'), catalytic domain"/>
    <property type="match status" value="1"/>
</dbReference>